<organism evidence="3 4">
    <name type="scientific">Aulographum hederae CBS 113979</name>
    <dbReference type="NCBI Taxonomy" id="1176131"/>
    <lineage>
        <taxon>Eukaryota</taxon>
        <taxon>Fungi</taxon>
        <taxon>Dikarya</taxon>
        <taxon>Ascomycota</taxon>
        <taxon>Pezizomycotina</taxon>
        <taxon>Dothideomycetes</taxon>
        <taxon>Pleosporomycetidae</taxon>
        <taxon>Aulographales</taxon>
        <taxon>Aulographaceae</taxon>
    </lineage>
</organism>
<sequence length="302" mass="33489">MTHSGKNKRKQMLLYAPQVTDSWKVAVASMFWSCWHADFAGTVLPTVKANDLQRLALSLYKVPLFYSSFCFPLSYLHCSHPSSTPNPDPPATEKKEKSIMVSRPPSYRSGPSYEKNGEDIALQRLGPFHLDENPDVKLPEPAAGQNANHAPDQDAAPQPNPDPERQDNESVIGNPVVERGRWLGAIFFLTSLAIIVSTIVSACFLGRLNDEKNCGRLSPALAALARQWLPRLFLLVCPAIIVIGPLYVPGSTVQRRLAASRDFRNTYILFAMCFTWAVTWSFPLLEWDTCNLTPSLATGNST</sequence>
<feature type="transmembrane region" description="Helical" evidence="2">
    <location>
        <begin position="267"/>
        <end position="285"/>
    </location>
</feature>
<dbReference type="Proteomes" id="UP000800041">
    <property type="component" value="Unassembled WGS sequence"/>
</dbReference>
<feature type="compositionally biased region" description="Low complexity" evidence="1">
    <location>
        <begin position="145"/>
        <end position="157"/>
    </location>
</feature>
<keyword evidence="2" id="KW-0812">Transmembrane</keyword>
<reference evidence="3" key="1">
    <citation type="journal article" date="2020" name="Stud. Mycol.">
        <title>101 Dothideomycetes genomes: a test case for predicting lifestyles and emergence of pathogens.</title>
        <authorList>
            <person name="Haridas S."/>
            <person name="Albert R."/>
            <person name="Binder M."/>
            <person name="Bloem J."/>
            <person name="Labutti K."/>
            <person name="Salamov A."/>
            <person name="Andreopoulos B."/>
            <person name="Baker S."/>
            <person name="Barry K."/>
            <person name="Bills G."/>
            <person name="Bluhm B."/>
            <person name="Cannon C."/>
            <person name="Castanera R."/>
            <person name="Culley D."/>
            <person name="Daum C."/>
            <person name="Ezra D."/>
            <person name="Gonzalez J."/>
            <person name="Henrissat B."/>
            <person name="Kuo A."/>
            <person name="Liang C."/>
            <person name="Lipzen A."/>
            <person name="Lutzoni F."/>
            <person name="Magnuson J."/>
            <person name="Mondo S."/>
            <person name="Nolan M."/>
            <person name="Ohm R."/>
            <person name="Pangilinan J."/>
            <person name="Park H.-J."/>
            <person name="Ramirez L."/>
            <person name="Alfaro M."/>
            <person name="Sun H."/>
            <person name="Tritt A."/>
            <person name="Yoshinaga Y."/>
            <person name="Zwiers L.-H."/>
            <person name="Turgeon B."/>
            <person name="Goodwin S."/>
            <person name="Spatafora J."/>
            <person name="Crous P."/>
            <person name="Grigoriev I."/>
        </authorList>
    </citation>
    <scope>NUCLEOTIDE SEQUENCE</scope>
    <source>
        <strain evidence="3">CBS 113979</strain>
    </source>
</reference>
<keyword evidence="2" id="KW-1133">Transmembrane helix</keyword>
<keyword evidence="2" id="KW-0472">Membrane</keyword>
<proteinExistence type="predicted"/>
<evidence type="ECO:0000313" key="4">
    <source>
        <dbReference type="Proteomes" id="UP000800041"/>
    </source>
</evidence>
<accession>A0A6G1HGV5</accession>
<feature type="transmembrane region" description="Helical" evidence="2">
    <location>
        <begin position="228"/>
        <end position="247"/>
    </location>
</feature>
<evidence type="ECO:0000313" key="3">
    <source>
        <dbReference type="EMBL" id="KAF1992297.1"/>
    </source>
</evidence>
<gene>
    <name evidence="3" type="ORF">K402DRAFT_3222</name>
</gene>
<name>A0A6G1HGV5_9PEZI</name>
<protein>
    <submittedName>
        <fullName evidence="3">Uncharacterized protein</fullName>
    </submittedName>
</protein>
<dbReference type="AlphaFoldDB" id="A0A6G1HGV5"/>
<evidence type="ECO:0000256" key="1">
    <source>
        <dbReference type="SAM" id="MobiDB-lite"/>
    </source>
</evidence>
<feature type="transmembrane region" description="Helical" evidence="2">
    <location>
        <begin position="182"/>
        <end position="208"/>
    </location>
</feature>
<keyword evidence="4" id="KW-1185">Reference proteome</keyword>
<feature type="compositionally biased region" description="Low complexity" evidence="1">
    <location>
        <begin position="102"/>
        <end position="113"/>
    </location>
</feature>
<feature type="region of interest" description="Disordered" evidence="1">
    <location>
        <begin position="81"/>
        <end position="113"/>
    </location>
</feature>
<evidence type="ECO:0000256" key="2">
    <source>
        <dbReference type="SAM" id="Phobius"/>
    </source>
</evidence>
<dbReference type="EMBL" id="ML977137">
    <property type="protein sequence ID" value="KAF1992297.1"/>
    <property type="molecule type" value="Genomic_DNA"/>
</dbReference>
<feature type="region of interest" description="Disordered" evidence="1">
    <location>
        <begin position="133"/>
        <end position="170"/>
    </location>
</feature>